<dbReference type="PANTHER" id="PTHR39210">
    <property type="entry name" value="HEPARIN-SULFATE LYASE"/>
    <property type="match status" value="1"/>
</dbReference>
<evidence type="ECO:0000313" key="8">
    <source>
        <dbReference type="Proteomes" id="UP001597541"/>
    </source>
</evidence>
<dbReference type="PANTHER" id="PTHR39210:SF1">
    <property type="entry name" value="HEPARIN-SULFATE LYASE"/>
    <property type="match status" value="1"/>
</dbReference>
<evidence type="ECO:0000256" key="4">
    <source>
        <dbReference type="ARBA" id="ARBA00023239"/>
    </source>
</evidence>
<evidence type="ECO:0000259" key="6">
    <source>
        <dbReference type="Pfam" id="PF07940"/>
    </source>
</evidence>
<dbReference type="Gene3D" id="2.70.98.70">
    <property type="match status" value="1"/>
</dbReference>
<accession>A0ABW5PD97</accession>
<feature type="domain" description="Alginate lyase" evidence="5">
    <location>
        <begin position="100"/>
        <end position="302"/>
    </location>
</feature>
<dbReference type="RefSeq" id="WP_377601664.1">
    <property type="nucleotide sequence ID" value="NZ_JBHUME010000005.1"/>
</dbReference>
<proteinExistence type="predicted"/>
<evidence type="ECO:0000256" key="2">
    <source>
        <dbReference type="ARBA" id="ARBA00022729"/>
    </source>
</evidence>
<dbReference type="Pfam" id="PF05426">
    <property type="entry name" value="Alginate_lyase"/>
    <property type="match status" value="1"/>
</dbReference>
<feature type="domain" description="Heparinase II/III-like C-terminal" evidence="6">
    <location>
        <begin position="380"/>
        <end position="553"/>
    </location>
</feature>
<evidence type="ECO:0000313" key="7">
    <source>
        <dbReference type="EMBL" id="MFD2612292.1"/>
    </source>
</evidence>
<dbReference type="Proteomes" id="UP001597541">
    <property type="component" value="Unassembled WGS sequence"/>
</dbReference>
<dbReference type="EMBL" id="JBHUME010000005">
    <property type="protein sequence ID" value="MFD2612292.1"/>
    <property type="molecule type" value="Genomic_DNA"/>
</dbReference>
<comment type="caution">
    <text evidence="7">The sequence shown here is derived from an EMBL/GenBank/DDBJ whole genome shotgun (WGS) entry which is preliminary data.</text>
</comment>
<dbReference type="Pfam" id="PF07940">
    <property type="entry name" value="Hepar_II_III_C"/>
    <property type="match status" value="1"/>
</dbReference>
<comment type="subcellular location">
    <subcellularLocation>
        <location evidence="1">Periplasm</location>
    </subcellularLocation>
</comment>
<dbReference type="InterPro" id="IPR012480">
    <property type="entry name" value="Hepar_II_III_C"/>
</dbReference>
<organism evidence="7 8">
    <name type="scientific">Paenibacillus gansuensis</name>
    <dbReference type="NCBI Taxonomy" id="306542"/>
    <lineage>
        <taxon>Bacteria</taxon>
        <taxon>Bacillati</taxon>
        <taxon>Bacillota</taxon>
        <taxon>Bacilli</taxon>
        <taxon>Bacillales</taxon>
        <taxon>Paenibacillaceae</taxon>
        <taxon>Paenibacillus</taxon>
    </lineage>
</organism>
<keyword evidence="4" id="KW-0456">Lyase</keyword>
<keyword evidence="2" id="KW-0732">Signal</keyword>
<name>A0ABW5PD97_9BACL</name>
<gene>
    <name evidence="7" type="ORF">ACFSUF_07580</name>
</gene>
<dbReference type="SUPFAM" id="SSF48230">
    <property type="entry name" value="Chondroitin AC/alginate lyase"/>
    <property type="match status" value="1"/>
</dbReference>
<protein>
    <submittedName>
        <fullName evidence="7">Heparinase II/III family protein</fullName>
    </submittedName>
</protein>
<dbReference type="InterPro" id="IPR008397">
    <property type="entry name" value="Alginate_lyase_dom"/>
</dbReference>
<evidence type="ECO:0000256" key="3">
    <source>
        <dbReference type="ARBA" id="ARBA00022764"/>
    </source>
</evidence>
<reference evidence="8" key="1">
    <citation type="journal article" date="2019" name="Int. J. Syst. Evol. Microbiol.">
        <title>The Global Catalogue of Microorganisms (GCM) 10K type strain sequencing project: providing services to taxonomists for standard genome sequencing and annotation.</title>
        <authorList>
            <consortium name="The Broad Institute Genomics Platform"/>
            <consortium name="The Broad Institute Genome Sequencing Center for Infectious Disease"/>
            <person name="Wu L."/>
            <person name="Ma J."/>
        </authorList>
    </citation>
    <scope>NUCLEOTIDE SEQUENCE [LARGE SCALE GENOMIC DNA]</scope>
    <source>
        <strain evidence="8">KCTC 3950</strain>
    </source>
</reference>
<keyword evidence="8" id="KW-1185">Reference proteome</keyword>
<evidence type="ECO:0000256" key="1">
    <source>
        <dbReference type="ARBA" id="ARBA00004418"/>
    </source>
</evidence>
<dbReference type="InterPro" id="IPR008929">
    <property type="entry name" value="Chondroitin_lyas"/>
</dbReference>
<evidence type="ECO:0000259" key="5">
    <source>
        <dbReference type="Pfam" id="PF05426"/>
    </source>
</evidence>
<keyword evidence="3" id="KW-0574">Periplasm</keyword>
<sequence>MRISEKAKRYRWAEETLGTLSRELDLLLEQEMVIPAEPGGWWHQYVCPVHHTELEFDPYETDAVAFRCPHGCHLEGEPYRGAWLVFKHQSLARFALQAAAVYAGTGEQRYAELGKQIIVRYAEMFPKYPVHPDAQPWMLKGRAFHQALTEAIWSTTLLRAFLLLTDEDITFADVLPAVEQFLDLLEQSMVQYRHILIDVKDNPENNYTAWLNASLSCIYAIRGDKDKLAGLVEGKGGILHHLDIGVNRDGFEFEGSTYYHVFVLRAYLIAAEMAERAGLDLYEAAGAGGQTFRSMFDALAGLSNDHGILPALHDGPYRRTPYSREIAEVVEIGLSRYRNLSYVPLLGAAYEHLFGNRVRGGLEALLFGVDEWDLGQRYGPRESLLLPETGFAVLRHPESPLSVLADFGPHGGSHGHFDKLHISLSHTLGDLSPDFGMVPYGSALRKEWYAETASHNTVSVNGISQAPHRGECIRFETLERGAFLHLRSSGAYEGCVMDRRLLLTGSWLLDWFEVELEDAGTIDWHLYSAAGLIPGDRDGNKVQWVPVSSDDWHDRKMNPYIKPLLCLHGCSSGSQADFQLRQVSQEQTNGNVTMSLWLEGNSEVTTVTAPGPADDPSRETEGLIYRQLGTKARFIAIYTSGPERAVLGWKQGTDGIPVLHITLNGQTDEIAADHHTGLPEAITTIRRS</sequence>
<dbReference type="Gene3D" id="1.50.10.100">
    <property type="entry name" value="Chondroitin AC/alginate lyase"/>
    <property type="match status" value="1"/>
</dbReference>